<evidence type="ECO:0000313" key="3">
    <source>
        <dbReference type="EMBL" id="WRY35753.1"/>
    </source>
</evidence>
<evidence type="ECO:0000313" key="4">
    <source>
        <dbReference type="Proteomes" id="UP001623290"/>
    </source>
</evidence>
<geneLocation type="plasmid" evidence="3 4">
    <name>unnamed2</name>
</geneLocation>
<dbReference type="SUPFAM" id="SSF56349">
    <property type="entry name" value="DNA breaking-rejoining enzymes"/>
    <property type="match status" value="1"/>
</dbReference>
<dbReference type="Pfam" id="PF00589">
    <property type="entry name" value="Phage_integrase"/>
    <property type="match status" value="1"/>
</dbReference>
<dbReference type="Gene3D" id="1.10.443.10">
    <property type="entry name" value="Intergrase catalytic core"/>
    <property type="match status" value="1"/>
</dbReference>
<accession>A0ABZ1E5Y1</accession>
<evidence type="ECO:0000256" key="1">
    <source>
        <dbReference type="ARBA" id="ARBA00023172"/>
    </source>
</evidence>
<dbReference type="RefSeq" id="WP_406721714.1">
    <property type="nucleotide sequence ID" value="NZ_CP135445.1"/>
</dbReference>
<keyword evidence="3" id="KW-0614">Plasmid</keyword>
<protein>
    <submittedName>
        <fullName evidence="3">Tyrosine-type recombinase/integrase</fullName>
    </submittedName>
</protein>
<dbReference type="Proteomes" id="UP001623290">
    <property type="component" value="Plasmid unnamed2"/>
</dbReference>
<reference evidence="3 4" key="1">
    <citation type="submission" date="2023-09" db="EMBL/GenBank/DDBJ databases">
        <title>Thioclava shenzhenensis sp. nov., a multidrug resistant bacteria-antagonizing species isolated from coastal seawater.</title>
        <authorList>
            <person name="Long M."/>
        </authorList>
    </citation>
    <scope>NUCLEOTIDE SEQUENCE [LARGE SCALE GENOMIC DNA]</scope>
    <source>
        <strain evidence="3 4">FTW29</strain>
        <plasmid evidence="3 4">unnamed2</plasmid>
    </source>
</reference>
<sequence>MLDQNLHMTLPETEVAAFFKAELRRCVSELRQSRMIERMDGSMTTEKARRNRIESLVLRGMVEDGLRQEMAPERLAGLAEEDRGLAVEIQSDLYREFLSPAFNQQARLRAQAPEDLPAADMLQLRWAAVGARAAASEAVEELPLHRAEAARNEAISLLRGLMQEAVGEVAPRIAPASMPNKPPAAPVVTEGVELIEGRMTGRSLSAQMEAARVQPEDAEFDGHAGSSVIEAARGDDIAGTAVRMVRRSNANQDTRDQKLKSVTVFMFLTGVQRMSEIRQHHLDHYSKTLAGRMPKIYWRKPEEQDLTSVELLQRAEHLGQACGLSPSTIERHMNTVAALVHHGRAEGNVTQLDPNLRGLIPEDTRSDDEKREVPTLADVQTLFRHSLWQGCKSRGRRHSPGQIVVKDHHYWINLLLVYTGARRSEIAGLLVDDLGVEEGIHFVSLRPNHLRGLKNRASKRRVPLHSHLVELGFPEFVAKARKRGDVALFPEAVPEAMRHLAHKRGEVRTAYDKKFGDVLDHMLRMSFEHSLDGNPRGLSAHGFRHYVNDHLINLRQADGSTQVVPEIDRKDLLGHQLNDTNHATYRRAEKPLGPLSAAIERLPRLF</sequence>
<keyword evidence="4" id="KW-1185">Reference proteome</keyword>
<dbReference type="InterPro" id="IPR011010">
    <property type="entry name" value="DNA_brk_join_enz"/>
</dbReference>
<feature type="domain" description="Tyr recombinase" evidence="2">
    <location>
        <begin position="412"/>
        <end position="553"/>
    </location>
</feature>
<dbReference type="InterPro" id="IPR013762">
    <property type="entry name" value="Integrase-like_cat_sf"/>
</dbReference>
<proteinExistence type="predicted"/>
<name>A0ABZ1E5Y1_9RHOB</name>
<dbReference type="InterPro" id="IPR002104">
    <property type="entry name" value="Integrase_catalytic"/>
</dbReference>
<evidence type="ECO:0000259" key="2">
    <source>
        <dbReference type="Pfam" id="PF00589"/>
    </source>
</evidence>
<dbReference type="EMBL" id="CP135445">
    <property type="protein sequence ID" value="WRY35753.1"/>
    <property type="molecule type" value="Genomic_DNA"/>
</dbReference>
<gene>
    <name evidence="3" type="ORF">RPE78_16105</name>
</gene>
<keyword evidence="1" id="KW-0233">DNA recombination</keyword>
<organism evidence="3 4">
    <name type="scientific">Thioclava litoralis</name>
    <dbReference type="NCBI Taxonomy" id="3076557"/>
    <lineage>
        <taxon>Bacteria</taxon>
        <taxon>Pseudomonadati</taxon>
        <taxon>Pseudomonadota</taxon>
        <taxon>Alphaproteobacteria</taxon>
        <taxon>Rhodobacterales</taxon>
        <taxon>Paracoccaceae</taxon>
        <taxon>Thioclava</taxon>
    </lineage>
</organism>